<feature type="domain" description="SMP-30/Gluconolactonase/LRE-like region" evidence="3">
    <location>
        <begin position="45"/>
        <end position="285"/>
    </location>
</feature>
<gene>
    <name evidence="4" type="ORF">SAMN04488122_4138</name>
</gene>
<dbReference type="EMBL" id="FOJG01000002">
    <property type="protein sequence ID" value="SEW51119.1"/>
    <property type="molecule type" value="Genomic_DNA"/>
</dbReference>
<dbReference type="AlphaFoldDB" id="A0A1I0S6K9"/>
<dbReference type="SUPFAM" id="SSF63829">
    <property type="entry name" value="Calcium-dependent phosphotriesterase"/>
    <property type="match status" value="1"/>
</dbReference>
<dbReference type="Proteomes" id="UP000199310">
    <property type="component" value="Unassembled WGS sequence"/>
</dbReference>
<dbReference type="STRING" id="29529.SAMN04488122_4138"/>
<evidence type="ECO:0000313" key="4">
    <source>
        <dbReference type="EMBL" id="SEW51119.1"/>
    </source>
</evidence>
<evidence type="ECO:0000256" key="2">
    <source>
        <dbReference type="SAM" id="SignalP"/>
    </source>
</evidence>
<dbReference type="InterPro" id="IPR051262">
    <property type="entry name" value="SMP-30/CGR1_Lactonase"/>
</dbReference>
<dbReference type="Gene3D" id="2.120.10.30">
    <property type="entry name" value="TolB, C-terminal domain"/>
    <property type="match status" value="1"/>
</dbReference>
<evidence type="ECO:0000256" key="1">
    <source>
        <dbReference type="ARBA" id="ARBA00022801"/>
    </source>
</evidence>
<keyword evidence="5" id="KW-1185">Reference proteome</keyword>
<dbReference type="OrthoDB" id="241638at2"/>
<dbReference type="Pfam" id="PF08450">
    <property type="entry name" value="SGL"/>
    <property type="match status" value="1"/>
</dbReference>
<evidence type="ECO:0000259" key="3">
    <source>
        <dbReference type="Pfam" id="PF08450"/>
    </source>
</evidence>
<keyword evidence="1" id="KW-0378">Hydrolase</keyword>
<dbReference type="InterPro" id="IPR013658">
    <property type="entry name" value="SGL"/>
</dbReference>
<dbReference type="PANTHER" id="PTHR47572">
    <property type="entry name" value="LIPOPROTEIN-RELATED"/>
    <property type="match status" value="1"/>
</dbReference>
<protein>
    <submittedName>
        <fullName evidence="4">Gluconolactonase</fullName>
    </submittedName>
</protein>
<feature type="chain" id="PRO_5011543156" evidence="2">
    <location>
        <begin position="21"/>
        <end position="300"/>
    </location>
</feature>
<reference evidence="5" key="1">
    <citation type="submission" date="2016-10" db="EMBL/GenBank/DDBJ databases">
        <authorList>
            <person name="Varghese N."/>
            <person name="Submissions S."/>
        </authorList>
    </citation>
    <scope>NUCLEOTIDE SEQUENCE [LARGE SCALE GENOMIC DNA]</scope>
    <source>
        <strain evidence="5">DSM 3695</strain>
    </source>
</reference>
<accession>A0A1I0S6K9</accession>
<keyword evidence="2" id="KW-0732">Signal</keyword>
<proteinExistence type="predicted"/>
<feature type="signal peptide" evidence="2">
    <location>
        <begin position="1"/>
        <end position="20"/>
    </location>
</feature>
<dbReference type="PANTHER" id="PTHR47572:SF4">
    <property type="entry name" value="LACTONASE DRP35"/>
    <property type="match status" value="1"/>
</dbReference>
<organism evidence="4 5">
    <name type="scientific">Chitinophaga arvensicola</name>
    <dbReference type="NCBI Taxonomy" id="29529"/>
    <lineage>
        <taxon>Bacteria</taxon>
        <taxon>Pseudomonadati</taxon>
        <taxon>Bacteroidota</taxon>
        <taxon>Chitinophagia</taxon>
        <taxon>Chitinophagales</taxon>
        <taxon>Chitinophagaceae</taxon>
        <taxon>Chitinophaga</taxon>
    </lineage>
</organism>
<evidence type="ECO:0000313" key="5">
    <source>
        <dbReference type="Proteomes" id="UP000199310"/>
    </source>
</evidence>
<sequence length="300" mass="32954">MRFKLYSTLLLSMGYLYAGAMVADTIPPTVAANAQLELISKEFAFTEGPAADKKGNVFFTDQPNNKIWKYSTKGQLSVFVEKAGRSNGMYFDGKGNLIACADEKDELWSISPKGKIKVLVNNFGGHRLNGPNDVWVAPDGGMYFTDPYYQRDYWERKQPDLKEENVYYLAPGAKEAVVAISDIKKPNGIIGTRDGKLVYVADIEAGKVFRYQVNKDGSLSNPYLMANKTTDGLALDQEGNLYLCGSGITVVNKNGEKIGQIAVPEGWTANACFGGKDNNILFITAGKGFYRILMNVKGAE</sequence>
<dbReference type="RefSeq" id="WP_089897589.1">
    <property type="nucleotide sequence ID" value="NZ_FOJG01000002.1"/>
</dbReference>
<name>A0A1I0S6K9_9BACT</name>
<dbReference type="InterPro" id="IPR011042">
    <property type="entry name" value="6-blade_b-propeller_TolB-like"/>
</dbReference>
<dbReference type="GO" id="GO:0016787">
    <property type="term" value="F:hydrolase activity"/>
    <property type="evidence" value="ECO:0007669"/>
    <property type="project" value="UniProtKB-KW"/>
</dbReference>